<organism evidence="1">
    <name type="scientific">Rosellinia necatrix</name>
    <name type="common">White root-rot fungus</name>
    <dbReference type="NCBI Taxonomy" id="77044"/>
    <lineage>
        <taxon>Eukaryota</taxon>
        <taxon>Fungi</taxon>
        <taxon>Dikarya</taxon>
        <taxon>Ascomycota</taxon>
        <taxon>Pezizomycotina</taxon>
        <taxon>Sordariomycetes</taxon>
        <taxon>Xylariomycetidae</taxon>
        <taxon>Xylariales</taxon>
        <taxon>Xylariaceae</taxon>
        <taxon>Rosellinia</taxon>
    </lineage>
</organism>
<protein>
    <submittedName>
        <fullName evidence="1">Uncharacterized protein</fullName>
    </submittedName>
</protein>
<dbReference type="EMBL" id="DF977450">
    <property type="protein sequence ID" value="GAW25392.1"/>
    <property type="molecule type" value="Genomic_DNA"/>
</dbReference>
<dbReference type="Proteomes" id="UP000054516">
    <property type="component" value="Unassembled WGS sequence"/>
</dbReference>
<reference evidence="1" key="1">
    <citation type="submission" date="2016-03" db="EMBL/GenBank/DDBJ databases">
        <title>Draft genome sequence of Rosellinia necatrix.</title>
        <authorList>
            <person name="Kanematsu S."/>
        </authorList>
    </citation>
    <scope>NUCLEOTIDE SEQUENCE [LARGE SCALE GENOMIC DNA]</scope>
    <source>
        <strain evidence="1">W97</strain>
    </source>
</reference>
<dbReference type="OrthoDB" id="4733839at2759"/>
<evidence type="ECO:0000313" key="2">
    <source>
        <dbReference type="Proteomes" id="UP000054516"/>
    </source>
</evidence>
<proteinExistence type="predicted"/>
<sequence length="172" mass="19586">MLTSPYKSERLLAELRAAASSDSDSVQDCEVCQLLHKTVCNHLTAEQYASLKAKKVATATGESDAVYRVFECGHLYKGLRRMDYDIQVRRYWLPRLPLSHHFPGPKEQTKGFCSDCWKYIASDGRRVGSKGGRRRPPKRLHRLKVDTTRNKRPRGTVRLWSIRGPLIGTTAV</sequence>
<accession>A0A1S8A5X6</accession>
<dbReference type="AlphaFoldDB" id="A0A1S8A5X6"/>
<gene>
    <name evidence="1" type="ORF">SAMD00023353_0503360</name>
</gene>
<keyword evidence="2" id="KW-1185">Reference proteome</keyword>
<evidence type="ECO:0000313" key="1">
    <source>
        <dbReference type="EMBL" id="GAW25392.1"/>
    </source>
</evidence>
<name>A0A1S8A5X6_ROSNE</name>